<proteinExistence type="predicted"/>
<accession>A0A8T2Z5Z4</accession>
<sequence length="108" mass="12299">MEGADDIYRACSLQRGGSSLWTNNVSDAFSKSSRDEDDEEALKWAAIERLPTFNRLQKGLLATSKGANEIYIQNLGIHERKGLLERLIDVSEEDNEQFLKKLKGRIER</sequence>
<dbReference type="AlphaFoldDB" id="A0A8T2Z5Z4"/>
<reference evidence="1" key="1">
    <citation type="journal article" date="2021" name="J. Hered.">
        <title>Genome Assembly of Salicaceae Populus deltoides (Eastern Cottonwood) I-69 Based on Nanopore Sequencing and Hi-C Technologies.</title>
        <authorList>
            <person name="Bai S."/>
            <person name="Wu H."/>
            <person name="Zhang J."/>
            <person name="Pan Z."/>
            <person name="Zhao W."/>
            <person name="Li Z."/>
            <person name="Tong C."/>
        </authorList>
    </citation>
    <scope>NUCLEOTIDE SEQUENCE</scope>
    <source>
        <tissue evidence="1">Leaf</tissue>
    </source>
</reference>
<evidence type="ECO:0000313" key="1">
    <source>
        <dbReference type="EMBL" id="KAH8512761.1"/>
    </source>
</evidence>
<dbReference type="EMBL" id="JACEGQ020000003">
    <property type="protein sequence ID" value="KAH8512761.1"/>
    <property type="molecule type" value="Genomic_DNA"/>
</dbReference>
<protein>
    <recommendedName>
        <fullName evidence="3">Pleiotropic drug resistance protein 1-like</fullName>
    </recommendedName>
</protein>
<organism evidence="1 2">
    <name type="scientific">Populus deltoides</name>
    <name type="common">Eastern poplar</name>
    <name type="synonym">Eastern cottonwood</name>
    <dbReference type="NCBI Taxonomy" id="3696"/>
    <lineage>
        <taxon>Eukaryota</taxon>
        <taxon>Viridiplantae</taxon>
        <taxon>Streptophyta</taxon>
        <taxon>Embryophyta</taxon>
        <taxon>Tracheophyta</taxon>
        <taxon>Spermatophyta</taxon>
        <taxon>Magnoliopsida</taxon>
        <taxon>eudicotyledons</taxon>
        <taxon>Gunneridae</taxon>
        <taxon>Pentapetalae</taxon>
        <taxon>rosids</taxon>
        <taxon>fabids</taxon>
        <taxon>Malpighiales</taxon>
        <taxon>Salicaceae</taxon>
        <taxon>Saliceae</taxon>
        <taxon>Populus</taxon>
    </lineage>
</organism>
<name>A0A8T2Z5Z4_POPDE</name>
<keyword evidence="2" id="KW-1185">Reference proteome</keyword>
<dbReference type="Proteomes" id="UP000807159">
    <property type="component" value="Chromosome 3"/>
</dbReference>
<dbReference type="PANTHER" id="PTHR48040">
    <property type="entry name" value="PLEIOTROPIC DRUG RESISTANCE PROTEIN 1-LIKE ISOFORM X1"/>
    <property type="match status" value="1"/>
</dbReference>
<comment type="caution">
    <text evidence="1">The sequence shown here is derived from an EMBL/GenBank/DDBJ whole genome shotgun (WGS) entry which is preliminary data.</text>
</comment>
<dbReference type="PANTHER" id="PTHR48040:SF35">
    <property type="entry name" value="ABC TRANSPORTER G FAMILY MEMBER 39-LIKE"/>
    <property type="match status" value="1"/>
</dbReference>
<evidence type="ECO:0008006" key="3">
    <source>
        <dbReference type="Google" id="ProtNLM"/>
    </source>
</evidence>
<evidence type="ECO:0000313" key="2">
    <source>
        <dbReference type="Proteomes" id="UP000807159"/>
    </source>
</evidence>
<gene>
    <name evidence="1" type="ORF">H0E87_006166</name>
</gene>